<dbReference type="Proteomes" id="UP001219518">
    <property type="component" value="Unassembled WGS sequence"/>
</dbReference>
<evidence type="ECO:0000256" key="5">
    <source>
        <dbReference type="ARBA" id="ARBA00023125"/>
    </source>
</evidence>
<sequence length="298" mass="32481">MSDGLGGACPNGSRPVGNVSAETSSLHAERTSPSSSCKIKFPPPSTINPPISEQLLRIELELCTQLSAFKFSHPVEYVYSPINYAFNLHAQFVRMFAQTAKKVLFLGMNPGPWGMSQTGIPFGEVSVVRDWFAINGCVSKPAKEHPARSVQGLDCPRSEVSGKRFWGLFQELCGSSPYIFFQNCFIYNHCPISLLSVSGKNITPAELKASEFKALLAACDAALIKVLLLLQVETIVAIGRFAEKRANIAVQDSNLKSIKVVSIPHPSPRNASCNGNWREVAIRALENLNLIGLFTLPS</sequence>
<keyword evidence="6" id="KW-0234">DNA repair</keyword>
<dbReference type="InterPro" id="IPR036895">
    <property type="entry name" value="Uracil-DNA_glycosylase-like_sf"/>
</dbReference>
<evidence type="ECO:0000256" key="3">
    <source>
        <dbReference type="ARBA" id="ARBA00022763"/>
    </source>
</evidence>
<dbReference type="CDD" id="cd19374">
    <property type="entry name" value="UDG-F3_SMUG1-like"/>
    <property type="match status" value="1"/>
</dbReference>
<feature type="region of interest" description="Disordered" evidence="8">
    <location>
        <begin position="1"/>
        <end position="39"/>
    </location>
</feature>
<dbReference type="AlphaFoldDB" id="A0AAE1HJ22"/>
<dbReference type="EMBL" id="JAHWGI010001081">
    <property type="protein sequence ID" value="KAK3922262.1"/>
    <property type="molecule type" value="Genomic_DNA"/>
</dbReference>
<dbReference type="InterPro" id="IPR039134">
    <property type="entry name" value="SMUG1"/>
</dbReference>
<dbReference type="GO" id="GO:0003677">
    <property type="term" value="F:DNA binding"/>
    <property type="evidence" value="ECO:0007669"/>
    <property type="project" value="UniProtKB-KW"/>
</dbReference>
<dbReference type="Gene3D" id="3.40.470.10">
    <property type="entry name" value="Uracil-DNA glycosylase-like domain"/>
    <property type="match status" value="1"/>
</dbReference>
<gene>
    <name evidence="10" type="ORF">KUF71_011736</name>
    <name evidence="11" type="ORF">KUF71_011743</name>
</gene>
<evidence type="ECO:0000313" key="10">
    <source>
        <dbReference type="EMBL" id="KAK3922262.1"/>
    </source>
</evidence>
<comment type="caution">
    <text evidence="10">The sequence shown here is derived from an EMBL/GenBank/DDBJ whole genome shotgun (WGS) entry which is preliminary data.</text>
</comment>
<keyword evidence="4" id="KW-0378">Hydrolase</keyword>
<evidence type="ECO:0000256" key="2">
    <source>
        <dbReference type="ARBA" id="ARBA00007889"/>
    </source>
</evidence>
<dbReference type="Pfam" id="PF03167">
    <property type="entry name" value="UDG"/>
    <property type="match status" value="1"/>
</dbReference>
<protein>
    <submittedName>
        <fullName evidence="10">Single-strand selective monofunctional uracil DNA glycosylase</fullName>
    </submittedName>
</protein>
<evidence type="ECO:0000256" key="7">
    <source>
        <dbReference type="ARBA" id="ARBA00023242"/>
    </source>
</evidence>
<keyword evidence="7" id="KW-0539">Nucleus</keyword>
<feature type="compositionally biased region" description="Polar residues" evidence="8">
    <location>
        <begin position="20"/>
        <end position="37"/>
    </location>
</feature>
<evidence type="ECO:0000313" key="12">
    <source>
        <dbReference type="Proteomes" id="UP001219518"/>
    </source>
</evidence>
<dbReference type="InterPro" id="IPR005122">
    <property type="entry name" value="Uracil-DNA_glycosylase-like"/>
</dbReference>
<comment type="similarity">
    <text evidence="2">Belongs to the uracil-DNA glycosylase (UDG) superfamily. SMUG1 family.</text>
</comment>
<name>A0AAE1HJ22_9NEOP</name>
<dbReference type="PANTHER" id="PTHR13235:SF2">
    <property type="entry name" value="SINGLE-STRAND SELECTIVE MONOFUNCTIONAL URACIL DNA GLYCOSYLASE"/>
    <property type="match status" value="1"/>
</dbReference>
<evidence type="ECO:0000256" key="4">
    <source>
        <dbReference type="ARBA" id="ARBA00022801"/>
    </source>
</evidence>
<feature type="domain" description="Uracil-DNA glycosylase-like" evidence="9">
    <location>
        <begin position="100"/>
        <end position="273"/>
    </location>
</feature>
<comment type="subcellular location">
    <subcellularLocation>
        <location evidence="1">Nucleus</location>
    </subcellularLocation>
</comment>
<dbReference type="SUPFAM" id="SSF52141">
    <property type="entry name" value="Uracil-DNA glycosylase-like"/>
    <property type="match status" value="1"/>
</dbReference>
<organism evidence="10 12">
    <name type="scientific">Frankliniella fusca</name>
    <dbReference type="NCBI Taxonomy" id="407009"/>
    <lineage>
        <taxon>Eukaryota</taxon>
        <taxon>Metazoa</taxon>
        <taxon>Ecdysozoa</taxon>
        <taxon>Arthropoda</taxon>
        <taxon>Hexapoda</taxon>
        <taxon>Insecta</taxon>
        <taxon>Pterygota</taxon>
        <taxon>Neoptera</taxon>
        <taxon>Paraneoptera</taxon>
        <taxon>Thysanoptera</taxon>
        <taxon>Terebrantia</taxon>
        <taxon>Thripoidea</taxon>
        <taxon>Thripidae</taxon>
        <taxon>Frankliniella</taxon>
    </lineage>
</organism>
<proteinExistence type="inferred from homology"/>
<evidence type="ECO:0000313" key="11">
    <source>
        <dbReference type="EMBL" id="KAK3922274.1"/>
    </source>
</evidence>
<dbReference type="EMBL" id="JAHWGI010001083">
    <property type="protein sequence ID" value="KAK3922274.1"/>
    <property type="molecule type" value="Genomic_DNA"/>
</dbReference>
<evidence type="ECO:0000256" key="8">
    <source>
        <dbReference type="SAM" id="MobiDB-lite"/>
    </source>
</evidence>
<evidence type="ECO:0000256" key="1">
    <source>
        <dbReference type="ARBA" id="ARBA00004123"/>
    </source>
</evidence>
<dbReference type="GO" id="GO:0000703">
    <property type="term" value="F:oxidized pyrimidine nucleobase lesion DNA N-glycosylase activity"/>
    <property type="evidence" value="ECO:0007669"/>
    <property type="project" value="TreeGrafter"/>
</dbReference>
<keyword evidence="5" id="KW-0238">DNA-binding</keyword>
<evidence type="ECO:0000256" key="6">
    <source>
        <dbReference type="ARBA" id="ARBA00023204"/>
    </source>
</evidence>
<dbReference type="GO" id="GO:0017065">
    <property type="term" value="F:single-strand selective uracil DNA N-glycosylase activity"/>
    <property type="evidence" value="ECO:0007669"/>
    <property type="project" value="InterPro"/>
</dbReference>
<evidence type="ECO:0000259" key="9">
    <source>
        <dbReference type="Pfam" id="PF03167"/>
    </source>
</evidence>
<reference evidence="10" key="1">
    <citation type="submission" date="2021-07" db="EMBL/GenBank/DDBJ databases">
        <authorList>
            <person name="Catto M.A."/>
            <person name="Jacobson A."/>
            <person name="Kennedy G."/>
            <person name="Labadie P."/>
            <person name="Hunt B.G."/>
            <person name="Srinivasan R."/>
        </authorList>
    </citation>
    <scope>NUCLEOTIDE SEQUENCE</scope>
    <source>
        <strain evidence="10">PL_HMW_Pooled</strain>
        <tissue evidence="10">Head</tissue>
    </source>
</reference>
<keyword evidence="3" id="KW-0227">DNA damage</keyword>
<keyword evidence="12" id="KW-1185">Reference proteome</keyword>
<reference evidence="10" key="2">
    <citation type="journal article" date="2023" name="BMC Genomics">
        <title>Pest status, molecular evolution, and epigenetic factors derived from the genome assembly of Frankliniella fusca, a thysanopteran phytovirus vector.</title>
        <authorList>
            <person name="Catto M.A."/>
            <person name="Labadie P.E."/>
            <person name="Jacobson A.L."/>
            <person name="Kennedy G.G."/>
            <person name="Srinivasan R."/>
            <person name="Hunt B.G."/>
        </authorList>
    </citation>
    <scope>NUCLEOTIDE SEQUENCE</scope>
    <source>
        <strain evidence="10">PL_HMW_Pooled</strain>
    </source>
</reference>
<dbReference type="PANTHER" id="PTHR13235">
    <property type="entry name" value="SINGLE-STRAND SELECTIVE MONOFUNCTIONAL URACIL DNA GLYCOSYLASE"/>
    <property type="match status" value="1"/>
</dbReference>
<dbReference type="GO" id="GO:0005634">
    <property type="term" value="C:nucleus"/>
    <property type="evidence" value="ECO:0007669"/>
    <property type="project" value="UniProtKB-SubCell"/>
</dbReference>
<dbReference type="FunFam" id="3.40.470.10:FF:000005">
    <property type="entry name" value="Single-strand selective monofunctional uracil DNA glycosylase"/>
    <property type="match status" value="1"/>
</dbReference>
<accession>A0AAE1HJ22</accession>
<dbReference type="GO" id="GO:0006284">
    <property type="term" value="P:base-excision repair"/>
    <property type="evidence" value="ECO:0007669"/>
    <property type="project" value="InterPro"/>
</dbReference>